<accession>X0UNK4</accession>
<comment type="caution">
    <text evidence="2">The sequence shown here is derived from an EMBL/GenBank/DDBJ whole genome shotgun (WGS) entry which is preliminary data.</text>
</comment>
<feature type="region of interest" description="Disordered" evidence="1">
    <location>
        <begin position="19"/>
        <end position="47"/>
    </location>
</feature>
<dbReference type="AlphaFoldDB" id="X0UNK4"/>
<evidence type="ECO:0000256" key="1">
    <source>
        <dbReference type="SAM" id="MobiDB-lite"/>
    </source>
</evidence>
<protein>
    <submittedName>
        <fullName evidence="2">Uncharacterized protein</fullName>
    </submittedName>
</protein>
<name>X0UNK4_9ZZZZ</name>
<dbReference type="EMBL" id="BARS01028345">
    <property type="protein sequence ID" value="GAG07359.1"/>
    <property type="molecule type" value="Genomic_DNA"/>
</dbReference>
<evidence type="ECO:0000313" key="2">
    <source>
        <dbReference type="EMBL" id="GAG07359.1"/>
    </source>
</evidence>
<feature type="non-terminal residue" evidence="2">
    <location>
        <position position="114"/>
    </location>
</feature>
<gene>
    <name evidence="2" type="ORF">S01H1_44436</name>
</gene>
<reference evidence="2" key="1">
    <citation type="journal article" date="2014" name="Front. Microbiol.">
        <title>High frequency of phylogenetically diverse reductive dehalogenase-homologous genes in deep subseafloor sedimentary metagenomes.</title>
        <authorList>
            <person name="Kawai M."/>
            <person name="Futagami T."/>
            <person name="Toyoda A."/>
            <person name="Takaki Y."/>
            <person name="Nishi S."/>
            <person name="Hori S."/>
            <person name="Arai W."/>
            <person name="Tsubouchi T."/>
            <person name="Morono Y."/>
            <person name="Uchiyama I."/>
            <person name="Ito T."/>
            <person name="Fujiyama A."/>
            <person name="Inagaki F."/>
            <person name="Takami H."/>
        </authorList>
    </citation>
    <scope>NUCLEOTIDE SEQUENCE</scope>
    <source>
        <strain evidence="2">Expedition CK06-06</strain>
    </source>
</reference>
<sequence length="114" mass="11807">MVSSLGICLAVLLAACEGGEEEAQPTPTPTPSPAVAEFSPTPTPSQPVEGAFELVPILEWATFDRMLGFSTIPGSEGEAVVVTQGGMIWWGSVEGDSSPTIFGDISDRLIESPG</sequence>
<proteinExistence type="predicted"/>
<organism evidence="2">
    <name type="scientific">marine sediment metagenome</name>
    <dbReference type="NCBI Taxonomy" id="412755"/>
    <lineage>
        <taxon>unclassified sequences</taxon>
        <taxon>metagenomes</taxon>
        <taxon>ecological metagenomes</taxon>
    </lineage>
</organism>